<organism evidence="1 2">
    <name type="scientific">Prosthecobacter algae</name>
    <dbReference type="NCBI Taxonomy" id="1144682"/>
    <lineage>
        <taxon>Bacteria</taxon>
        <taxon>Pseudomonadati</taxon>
        <taxon>Verrucomicrobiota</taxon>
        <taxon>Verrucomicrobiia</taxon>
        <taxon>Verrucomicrobiales</taxon>
        <taxon>Verrucomicrobiaceae</taxon>
        <taxon>Prosthecobacter</taxon>
    </lineage>
</organism>
<evidence type="ECO:0008006" key="3">
    <source>
        <dbReference type="Google" id="ProtNLM"/>
    </source>
</evidence>
<evidence type="ECO:0000313" key="1">
    <source>
        <dbReference type="EMBL" id="GAA5150061.1"/>
    </source>
</evidence>
<gene>
    <name evidence="1" type="ORF">GCM10023213_48540</name>
</gene>
<name>A0ABP9PTP2_9BACT</name>
<keyword evidence="2" id="KW-1185">Reference proteome</keyword>
<accession>A0ABP9PTP2</accession>
<comment type="caution">
    <text evidence="1">The sequence shown here is derived from an EMBL/GenBank/DDBJ whole genome shotgun (WGS) entry which is preliminary data.</text>
</comment>
<dbReference type="RefSeq" id="WP_345739018.1">
    <property type="nucleotide sequence ID" value="NZ_BAABIA010000017.1"/>
</dbReference>
<dbReference type="EMBL" id="BAABIA010000017">
    <property type="protein sequence ID" value="GAA5150061.1"/>
    <property type="molecule type" value="Genomic_DNA"/>
</dbReference>
<dbReference type="Proteomes" id="UP001499852">
    <property type="component" value="Unassembled WGS sequence"/>
</dbReference>
<evidence type="ECO:0000313" key="2">
    <source>
        <dbReference type="Proteomes" id="UP001499852"/>
    </source>
</evidence>
<proteinExistence type="predicted"/>
<protein>
    <recommendedName>
        <fullName evidence="3">Addiction module component</fullName>
    </recommendedName>
</protein>
<reference evidence="2" key="1">
    <citation type="journal article" date="2019" name="Int. J. Syst. Evol. Microbiol.">
        <title>The Global Catalogue of Microorganisms (GCM) 10K type strain sequencing project: providing services to taxonomists for standard genome sequencing and annotation.</title>
        <authorList>
            <consortium name="The Broad Institute Genomics Platform"/>
            <consortium name="The Broad Institute Genome Sequencing Center for Infectious Disease"/>
            <person name="Wu L."/>
            <person name="Ma J."/>
        </authorList>
    </citation>
    <scope>NUCLEOTIDE SEQUENCE [LARGE SCALE GENOMIC DNA]</scope>
    <source>
        <strain evidence="2">JCM 18053</strain>
    </source>
</reference>
<sequence>MPLFARPTGVPSENAELATHQLQGWLDTLNPEEYTLLEEELRAEPTTSDRPMVTRTNAEIDRLKTLYASPEGEEAWSLVVKSRL</sequence>